<keyword evidence="3" id="KW-1185">Reference proteome</keyword>
<feature type="region of interest" description="Disordered" evidence="1">
    <location>
        <begin position="1"/>
        <end position="20"/>
    </location>
</feature>
<dbReference type="RefSeq" id="WP_210681708.1">
    <property type="nucleotide sequence ID" value="NZ_JAGMWN010000003.1"/>
</dbReference>
<dbReference type="EMBL" id="JAGMWN010000003">
    <property type="protein sequence ID" value="MBP5857148.1"/>
    <property type="molecule type" value="Genomic_DNA"/>
</dbReference>
<protein>
    <submittedName>
        <fullName evidence="2">Uncharacterized protein</fullName>
    </submittedName>
</protein>
<dbReference type="Proteomes" id="UP000672602">
    <property type="component" value="Unassembled WGS sequence"/>
</dbReference>
<evidence type="ECO:0000313" key="3">
    <source>
        <dbReference type="Proteomes" id="UP000672602"/>
    </source>
</evidence>
<comment type="caution">
    <text evidence="2">The sequence shown here is derived from an EMBL/GenBank/DDBJ whole genome shotgun (WGS) entry which is preliminary data.</text>
</comment>
<accession>A0A8J7SM26</accession>
<evidence type="ECO:0000256" key="1">
    <source>
        <dbReference type="SAM" id="MobiDB-lite"/>
    </source>
</evidence>
<evidence type="ECO:0000313" key="2">
    <source>
        <dbReference type="EMBL" id="MBP5857148.1"/>
    </source>
</evidence>
<organism evidence="2 3">
    <name type="scientific">Marivibrio halodurans</name>
    <dbReference type="NCBI Taxonomy" id="2039722"/>
    <lineage>
        <taxon>Bacteria</taxon>
        <taxon>Pseudomonadati</taxon>
        <taxon>Pseudomonadota</taxon>
        <taxon>Alphaproteobacteria</taxon>
        <taxon>Rhodospirillales</taxon>
        <taxon>Rhodospirillaceae</taxon>
        <taxon>Marivibrio</taxon>
    </lineage>
</organism>
<sequence>MAGRVEAADPPPAPGERTGLSIHRLTPEQRSRPDVARLIGAAIDFRLQGVNAPEALNERFAAAGTAPLALDNVRIGDRSSRLLAWRTFFRGSQAQMGGGLSETPLIGFYNPFVDYWLMTRWRPVADAPPKLISADLFPGAFLRDGKTRRAGRIPAAPEWLSGAAQAVDRGAAIGLRDALQESTALTLATFMARFPEASEHAPRLPDADIAPIMVTGIFSNRLSVLLSDIVDFARTDPLATAYDAVNEALRQDRPEGLADLAAPDRPIGTIDLLAEVPLPLREDLAPIAAYDLGRGWAVFSTPVVTARWPILGLFSAPGGGGARAPVHAVTIHDLYTRILGGA</sequence>
<gene>
    <name evidence="2" type="ORF">KAJ83_09010</name>
</gene>
<name>A0A8J7SM26_9PROT</name>
<proteinExistence type="predicted"/>
<reference evidence="2" key="1">
    <citation type="submission" date="2021-04" db="EMBL/GenBank/DDBJ databases">
        <authorList>
            <person name="Zhang D.-C."/>
        </authorList>
    </citation>
    <scope>NUCLEOTIDE SEQUENCE</scope>
    <source>
        <strain evidence="2">CGMCC 1.15697</strain>
    </source>
</reference>
<dbReference type="AlphaFoldDB" id="A0A8J7SM26"/>